<accession>A0A0M3IDV4</accession>
<proteinExistence type="predicted"/>
<keyword evidence="1" id="KW-1185">Reference proteome</keyword>
<dbReference type="AlphaFoldDB" id="A0A0M3IDV4"/>
<dbReference type="WBParaSite" id="ALUE_0001623101-mRNA-1">
    <property type="protein sequence ID" value="ALUE_0001623101-mRNA-1"/>
    <property type="gene ID" value="ALUE_0001623101"/>
</dbReference>
<protein>
    <submittedName>
        <fullName evidence="2">Uncharacterized protein</fullName>
    </submittedName>
</protein>
<evidence type="ECO:0000313" key="2">
    <source>
        <dbReference type="WBParaSite" id="ALUE_0001623101-mRNA-1"/>
    </source>
</evidence>
<organism evidence="1 2">
    <name type="scientific">Ascaris lumbricoides</name>
    <name type="common">Giant roundworm</name>
    <dbReference type="NCBI Taxonomy" id="6252"/>
    <lineage>
        <taxon>Eukaryota</taxon>
        <taxon>Metazoa</taxon>
        <taxon>Ecdysozoa</taxon>
        <taxon>Nematoda</taxon>
        <taxon>Chromadorea</taxon>
        <taxon>Rhabditida</taxon>
        <taxon>Spirurina</taxon>
        <taxon>Ascaridomorpha</taxon>
        <taxon>Ascaridoidea</taxon>
        <taxon>Ascarididae</taxon>
        <taxon>Ascaris</taxon>
    </lineage>
</organism>
<reference evidence="2" key="1">
    <citation type="submission" date="2017-02" db="UniProtKB">
        <authorList>
            <consortium name="WormBaseParasite"/>
        </authorList>
    </citation>
    <scope>IDENTIFICATION</scope>
</reference>
<sequence>MGNELKGTEKNEIFWCYPLKQCDRINEDRSLRFDDHFWNMCDSNDIHF</sequence>
<evidence type="ECO:0000313" key="1">
    <source>
        <dbReference type="Proteomes" id="UP000036681"/>
    </source>
</evidence>
<dbReference type="Proteomes" id="UP000036681">
    <property type="component" value="Unplaced"/>
</dbReference>
<name>A0A0M3IDV4_ASCLU</name>